<dbReference type="STRING" id="1216932.CM240_1038"/>
<dbReference type="RefSeq" id="WP_044037100.1">
    <property type="nucleotide sequence ID" value="NZ_HG917868.1"/>
</dbReference>
<evidence type="ECO:0000313" key="10">
    <source>
        <dbReference type="Proteomes" id="UP000019426"/>
    </source>
</evidence>
<feature type="transmembrane region" description="Helical" evidence="8">
    <location>
        <begin position="188"/>
        <end position="209"/>
    </location>
</feature>
<keyword evidence="7 8" id="KW-0472">Membrane</keyword>
<dbReference type="EMBL" id="HG917868">
    <property type="protein sequence ID" value="CDM68202.1"/>
    <property type="molecule type" value="Genomic_DNA"/>
</dbReference>
<evidence type="ECO:0000256" key="8">
    <source>
        <dbReference type="SAM" id="Phobius"/>
    </source>
</evidence>
<feature type="transmembrane region" description="Helical" evidence="8">
    <location>
        <begin position="296"/>
        <end position="325"/>
    </location>
</feature>
<organism evidence="9 10">
    <name type="scientific">Clostridium bornimense</name>
    <dbReference type="NCBI Taxonomy" id="1216932"/>
    <lineage>
        <taxon>Bacteria</taxon>
        <taxon>Bacillati</taxon>
        <taxon>Bacillota</taxon>
        <taxon>Clostridia</taxon>
        <taxon>Eubacteriales</taxon>
        <taxon>Clostridiaceae</taxon>
        <taxon>Clostridium</taxon>
    </lineage>
</organism>
<evidence type="ECO:0000313" key="9">
    <source>
        <dbReference type="EMBL" id="CDM68202.1"/>
    </source>
</evidence>
<evidence type="ECO:0000256" key="3">
    <source>
        <dbReference type="ARBA" id="ARBA00022448"/>
    </source>
</evidence>
<keyword evidence="6 8" id="KW-1133">Transmembrane helix</keyword>
<dbReference type="HOGENOM" id="CLU_031275_2_0_9"/>
<dbReference type="PANTHER" id="PTHR21716:SF53">
    <property type="entry name" value="PERMEASE PERM-RELATED"/>
    <property type="match status" value="1"/>
</dbReference>
<keyword evidence="3" id="KW-0813">Transport</keyword>
<dbReference type="KEGG" id="clt:CM240_1038"/>
<protein>
    <submittedName>
        <fullName evidence="9">Putative membrane protein</fullName>
    </submittedName>
</protein>
<keyword evidence="4" id="KW-1003">Cell membrane</keyword>
<dbReference type="PANTHER" id="PTHR21716">
    <property type="entry name" value="TRANSMEMBRANE PROTEIN"/>
    <property type="match status" value="1"/>
</dbReference>
<gene>
    <name evidence="9" type="ORF">CM240_1038</name>
</gene>
<feature type="transmembrane region" description="Helical" evidence="8">
    <location>
        <begin position="362"/>
        <end position="383"/>
    </location>
</feature>
<sequence>MNLKEDKKLITFAFYIVITVISIYIGIIIISNIGNILSFIFDILSDIFSLIKPLFIALIITYLLYPIRNYCEKFLKNNKIYKITKPSKCRVLSTIFSYLFVLGILIALLYGIYFMIGGQLSNNATISNIISQIINYFNENKFSTAAIKDTLNNLNIPFLNTLKPYLLNIAADIQDYIINNLDNMTSSVLSFGSSIATFFVGLVISIYLLKDTEYFIGLWKKIYNIIFREGTLGKNIAKSTLIIHEVFSKFIRGQLLEACFVAILSSIALAIIGINYSFVIGPIAGICNMIPYVGPIVGTILAVIIALLSGSPIKIIYAIIAMIVVQQIDNNLLAPKIVGDSVGLHPVFTILAILIGANIGGFLGMLISVPLVASFKIFFNIWYDKYINIK</sequence>
<feature type="transmembrane region" description="Helical" evidence="8">
    <location>
        <begin position="255"/>
        <end position="276"/>
    </location>
</feature>
<feature type="transmembrane region" description="Helical" evidence="8">
    <location>
        <begin position="47"/>
        <end position="65"/>
    </location>
</feature>
<keyword evidence="10" id="KW-1185">Reference proteome</keyword>
<comment type="similarity">
    <text evidence="2">Belongs to the autoinducer-2 exporter (AI-2E) (TC 2.A.86) family.</text>
</comment>
<dbReference type="Pfam" id="PF01594">
    <property type="entry name" value="AI-2E_transport"/>
    <property type="match status" value="1"/>
</dbReference>
<evidence type="ECO:0000256" key="2">
    <source>
        <dbReference type="ARBA" id="ARBA00009773"/>
    </source>
</evidence>
<feature type="transmembrane region" description="Helical" evidence="8">
    <location>
        <begin position="12"/>
        <end position="41"/>
    </location>
</feature>
<dbReference type="GO" id="GO:0055085">
    <property type="term" value="P:transmembrane transport"/>
    <property type="evidence" value="ECO:0007669"/>
    <property type="project" value="TreeGrafter"/>
</dbReference>
<evidence type="ECO:0000256" key="6">
    <source>
        <dbReference type="ARBA" id="ARBA00022989"/>
    </source>
</evidence>
<name>W6S1N2_9CLOT</name>
<feature type="transmembrane region" description="Helical" evidence="8">
    <location>
        <begin position="337"/>
        <end position="356"/>
    </location>
</feature>
<comment type="subcellular location">
    <subcellularLocation>
        <location evidence="1">Cell membrane</location>
        <topology evidence="1">Multi-pass membrane protein</topology>
    </subcellularLocation>
</comment>
<dbReference type="AlphaFoldDB" id="W6S1N2"/>
<reference evidence="9 10" key="1">
    <citation type="submission" date="2013-11" db="EMBL/GenBank/DDBJ databases">
        <title>Complete genome sequence of Clostridum sp. M2/40.</title>
        <authorList>
            <person name="Wibberg D."/>
            <person name="Puehler A."/>
            <person name="Schlueter A."/>
        </authorList>
    </citation>
    <scope>NUCLEOTIDE SEQUENCE [LARGE SCALE GENOMIC DNA]</scope>
    <source>
        <strain evidence="10">M2/40</strain>
    </source>
</reference>
<evidence type="ECO:0000256" key="7">
    <source>
        <dbReference type="ARBA" id="ARBA00023136"/>
    </source>
</evidence>
<dbReference type="GO" id="GO:0005886">
    <property type="term" value="C:plasma membrane"/>
    <property type="evidence" value="ECO:0007669"/>
    <property type="project" value="UniProtKB-SubCell"/>
</dbReference>
<keyword evidence="5 8" id="KW-0812">Transmembrane</keyword>
<feature type="transmembrane region" description="Helical" evidence="8">
    <location>
        <begin position="95"/>
        <end position="116"/>
    </location>
</feature>
<dbReference type="Proteomes" id="UP000019426">
    <property type="component" value="Chromosome M2/40_rep1"/>
</dbReference>
<dbReference type="eggNOG" id="COG0628">
    <property type="taxonomic scope" value="Bacteria"/>
</dbReference>
<evidence type="ECO:0000256" key="5">
    <source>
        <dbReference type="ARBA" id="ARBA00022692"/>
    </source>
</evidence>
<proteinExistence type="inferred from homology"/>
<accession>W6S1N2</accession>
<evidence type="ECO:0000256" key="1">
    <source>
        <dbReference type="ARBA" id="ARBA00004651"/>
    </source>
</evidence>
<dbReference type="InterPro" id="IPR002549">
    <property type="entry name" value="AI-2E-like"/>
</dbReference>
<evidence type="ECO:0000256" key="4">
    <source>
        <dbReference type="ARBA" id="ARBA00022475"/>
    </source>
</evidence>
<dbReference type="OrthoDB" id="9793390at2"/>
<dbReference type="PATRIC" id="fig|1216932.3.peg.1027"/>